<evidence type="ECO:0000313" key="2">
    <source>
        <dbReference type="Proteomes" id="UP000295558"/>
    </source>
</evidence>
<dbReference type="Proteomes" id="UP000295558">
    <property type="component" value="Unassembled WGS sequence"/>
</dbReference>
<gene>
    <name evidence="1" type="ORF">DFP96_102256</name>
</gene>
<reference evidence="1 2" key="1">
    <citation type="submission" date="2019-03" db="EMBL/GenBank/DDBJ databases">
        <title>Genomic Encyclopedia of Type Strains, Phase III (KMG-III): the genomes of soil and plant-associated and newly described type strains.</title>
        <authorList>
            <person name="Whitman W."/>
        </authorList>
    </citation>
    <scope>NUCLEOTIDE SEQUENCE [LARGE SCALE GENOMIC DNA]</scope>
    <source>
        <strain evidence="1 2">CECT 7972</strain>
    </source>
</reference>
<sequence>MVTWDDLHLEERELLEKEVSLEKGTKQIQRVKESYEGHFHRATHFLDNVGYAFHKNDNRFYFESVRDEFLRESRKIMEHLEENERELGQSKRNIQRQIDDVVFEKRKLTLTKGAETDEC</sequence>
<accession>A0A4R6ZQH5</accession>
<keyword evidence="2" id="KW-1185">Reference proteome</keyword>
<dbReference type="OrthoDB" id="2186020at2"/>
<proteinExistence type="predicted"/>
<evidence type="ECO:0000313" key="1">
    <source>
        <dbReference type="EMBL" id="TDR54662.1"/>
    </source>
</evidence>
<name>A0A4R6ZQH5_9LIST</name>
<comment type="caution">
    <text evidence="1">The sequence shown here is derived from an EMBL/GenBank/DDBJ whole genome shotgun (WGS) entry which is preliminary data.</text>
</comment>
<dbReference type="STRING" id="1265846.PROCOU_15214"/>
<dbReference type="Pfam" id="PF13125">
    <property type="entry name" value="DUF3958"/>
    <property type="match status" value="1"/>
</dbReference>
<dbReference type="RefSeq" id="WP_036073320.1">
    <property type="nucleotide sequence ID" value="NZ_JAASUO010000002.1"/>
</dbReference>
<dbReference type="AlphaFoldDB" id="A0A4R6ZQH5"/>
<dbReference type="EMBL" id="SNZK01000002">
    <property type="protein sequence ID" value="TDR54662.1"/>
    <property type="molecule type" value="Genomic_DNA"/>
</dbReference>
<organism evidence="1 2">
    <name type="scientific">Listeria rocourtiae</name>
    <dbReference type="NCBI Taxonomy" id="647910"/>
    <lineage>
        <taxon>Bacteria</taxon>
        <taxon>Bacillati</taxon>
        <taxon>Bacillota</taxon>
        <taxon>Bacilli</taxon>
        <taxon>Bacillales</taxon>
        <taxon>Listeriaceae</taxon>
        <taxon>Listeria</taxon>
    </lineage>
</organism>
<dbReference type="InterPro" id="IPR025014">
    <property type="entry name" value="DUF3958"/>
</dbReference>
<protein>
    <submittedName>
        <fullName evidence="1">Uncharacterized protein</fullName>
    </submittedName>
</protein>